<evidence type="ECO:0000256" key="6">
    <source>
        <dbReference type="ARBA" id="ARBA00022679"/>
    </source>
</evidence>
<comment type="similarity">
    <text evidence="3">Belongs to the glycosyltransferase 2 family.</text>
</comment>
<evidence type="ECO:0000313" key="14">
    <source>
        <dbReference type="EMBL" id="KAF0132727.1"/>
    </source>
</evidence>
<comment type="catalytic activity">
    <reaction evidence="12">
        <text>a di-trans,poly-cis-dolichyl phosphate + UDP-alpha-D-glucose = a di-trans,poly-cis-dolichyl beta-D-glucosyl phosphate + UDP</text>
        <dbReference type="Rhea" id="RHEA:15401"/>
        <dbReference type="Rhea" id="RHEA-COMP:19498"/>
        <dbReference type="Rhea" id="RHEA-COMP:19502"/>
        <dbReference type="ChEBI" id="CHEBI:57525"/>
        <dbReference type="ChEBI" id="CHEBI:57683"/>
        <dbReference type="ChEBI" id="CHEBI:58223"/>
        <dbReference type="ChEBI" id="CHEBI:58885"/>
        <dbReference type="EC" id="2.4.1.117"/>
    </reaction>
    <physiologicalReaction direction="left-to-right" evidence="12">
        <dbReference type="Rhea" id="RHEA:15402"/>
    </physiologicalReaction>
</comment>
<dbReference type="AlphaFoldDB" id="A0A833NWB7"/>
<comment type="caution">
    <text evidence="14">The sequence shown here is derived from an EMBL/GenBank/DDBJ whole genome shotgun (WGS) entry which is preliminary data.</text>
</comment>
<name>A0A833NWB7_UNCSA</name>
<evidence type="ECO:0000256" key="8">
    <source>
        <dbReference type="ARBA" id="ARBA00022824"/>
    </source>
</evidence>
<keyword evidence="9" id="KW-0735">Signal-anchor</keyword>
<dbReference type="InterPro" id="IPR035518">
    <property type="entry name" value="DPG_synthase"/>
</dbReference>
<dbReference type="Pfam" id="PF00535">
    <property type="entry name" value="Glycos_transf_2"/>
    <property type="match status" value="1"/>
</dbReference>
<evidence type="ECO:0000256" key="7">
    <source>
        <dbReference type="ARBA" id="ARBA00022692"/>
    </source>
</evidence>
<gene>
    <name evidence="14" type="ORF">FD145_1582</name>
</gene>
<sequence length="238" mass="26915">MLSIVIPAYNEEARLPNTLNKTIHYLEDHCFAYEIIVVSDGSVDKTNQIVSEISAQNPKIKLLKNIKNQGKGAGVKKGILAAKGGTVLFMDADNSTEISEIGKFFSYLEGFDIIIGSRALPESKIVDHQFWMREYTGKLFNKVVQAFFMKGIQDTQCGFKLFKRDAAMAIFKRASINGFCFDLEILLIARQLGYKIKEVPVSWTNSKPSKVSFFRSSLSIVADLFRIYNKGQIYKYHN</sequence>
<evidence type="ECO:0000256" key="5">
    <source>
        <dbReference type="ARBA" id="ARBA00022676"/>
    </source>
</evidence>
<accession>A0A833NWB7</accession>
<comment type="subcellular location">
    <subcellularLocation>
        <location evidence="1">Endoplasmic reticulum membrane</location>
        <topology evidence="1">Single-pass membrane protein</topology>
    </subcellularLocation>
</comment>
<proteinExistence type="inferred from homology"/>
<dbReference type="PANTHER" id="PTHR10859:SF91">
    <property type="entry name" value="DOLICHYL-PHOSPHATE BETA-GLUCOSYLTRANSFERASE"/>
    <property type="match status" value="1"/>
</dbReference>
<evidence type="ECO:0000256" key="11">
    <source>
        <dbReference type="ARBA" id="ARBA00023136"/>
    </source>
</evidence>
<comment type="pathway">
    <text evidence="2">Protein modification; protein glycosylation.</text>
</comment>
<dbReference type="EMBL" id="WPAF01000045">
    <property type="protein sequence ID" value="KAF0132727.1"/>
    <property type="molecule type" value="Genomic_DNA"/>
</dbReference>
<evidence type="ECO:0000256" key="3">
    <source>
        <dbReference type="ARBA" id="ARBA00006739"/>
    </source>
</evidence>
<dbReference type="InterPro" id="IPR001173">
    <property type="entry name" value="Glyco_trans_2-like"/>
</dbReference>
<keyword evidence="8" id="KW-0256">Endoplasmic reticulum</keyword>
<dbReference type="InterPro" id="IPR029044">
    <property type="entry name" value="Nucleotide-diphossugar_trans"/>
</dbReference>
<dbReference type="SUPFAM" id="SSF53448">
    <property type="entry name" value="Nucleotide-diphospho-sugar transferases"/>
    <property type="match status" value="1"/>
</dbReference>
<dbReference type="PANTHER" id="PTHR10859">
    <property type="entry name" value="GLYCOSYL TRANSFERASE"/>
    <property type="match status" value="1"/>
</dbReference>
<dbReference type="GO" id="GO:0004581">
    <property type="term" value="F:dolichyl-phosphate beta-glucosyltransferase activity"/>
    <property type="evidence" value="ECO:0007669"/>
    <property type="project" value="UniProtKB-EC"/>
</dbReference>
<evidence type="ECO:0000313" key="15">
    <source>
        <dbReference type="Proteomes" id="UP000488506"/>
    </source>
</evidence>
<protein>
    <recommendedName>
        <fullName evidence="4">dolichyl-phosphate beta-glucosyltransferase</fullName>
        <ecNumber evidence="4">2.4.1.117</ecNumber>
    </recommendedName>
</protein>
<evidence type="ECO:0000256" key="4">
    <source>
        <dbReference type="ARBA" id="ARBA00012583"/>
    </source>
</evidence>
<evidence type="ECO:0000256" key="2">
    <source>
        <dbReference type="ARBA" id="ARBA00004922"/>
    </source>
</evidence>
<dbReference type="Gene3D" id="3.90.550.10">
    <property type="entry name" value="Spore Coat Polysaccharide Biosynthesis Protein SpsA, Chain A"/>
    <property type="match status" value="1"/>
</dbReference>
<feature type="domain" description="Glycosyltransferase 2-like" evidence="13">
    <location>
        <begin position="3"/>
        <end position="170"/>
    </location>
</feature>
<organism evidence="14 15">
    <name type="scientific">Candidatus Saganbacteria bacterium</name>
    <dbReference type="NCBI Taxonomy" id="2575572"/>
    <lineage>
        <taxon>Bacteria</taxon>
        <taxon>Bacillati</taxon>
        <taxon>Saganbacteria</taxon>
    </lineage>
</organism>
<dbReference type="EC" id="2.4.1.117" evidence="4"/>
<evidence type="ECO:0000259" key="13">
    <source>
        <dbReference type="Pfam" id="PF00535"/>
    </source>
</evidence>
<keyword evidence="6 14" id="KW-0808">Transferase</keyword>
<keyword evidence="11" id="KW-0472">Membrane</keyword>
<evidence type="ECO:0000256" key="12">
    <source>
        <dbReference type="ARBA" id="ARBA00045097"/>
    </source>
</evidence>
<evidence type="ECO:0000256" key="9">
    <source>
        <dbReference type="ARBA" id="ARBA00022968"/>
    </source>
</evidence>
<keyword evidence="7" id="KW-0812">Transmembrane</keyword>
<evidence type="ECO:0000256" key="10">
    <source>
        <dbReference type="ARBA" id="ARBA00022989"/>
    </source>
</evidence>
<dbReference type="Proteomes" id="UP000488506">
    <property type="component" value="Unassembled WGS sequence"/>
</dbReference>
<dbReference type="CDD" id="cd04188">
    <property type="entry name" value="DPG_synthase"/>
    <property type="match status" value="1"/>
</dbReference>
<keyword evidence="10" id="KW-1133">Transmembrane helix</keyword>
<evidence type="ECO:0000256" key="1">
    <source>
        <dbReference type="ARBA" id="ARBA00004389"/>
    </source>
</evidence>
<reference evidence="14 15" key="1">
    <citation type="submission" date="2019-12" db="EMBL/GenBank/DDBJ databases">
        <authorList>
            <person name="Wolfe R."/>
            <person name="Danczak R."/>
            <person name="Wilkins M."/>
        </authorList>
    </citation>
    <scope>NUCLEOTIDE SEQUENCE [LARGE SCALE GENOMIC DNA]</scope>
    <source>
        <strain evidence="14">X2_MaxBin.013</strain>
    </source>
</reference>
<keyword evidence="5" id="KW-0328">Glycosyltransferase</keyword>
<dbReference type="GO" id="GO:0006487">
    <property type="term" value="P:protein N-linked glycosylation"/>
    <property type="evidence" value="ECO:0007669"/>
    <property type="project" value="TreeGrafter"/>
</dbReference>